<gene>
    <name evidence="1" type="ORF">JCM21738_782</name>
</gene>
<reference evidence="1 2" key="1">
    <citation type="submission" date="2013-12" db="EMBL/GenBank/DDBJ databases">
        <title>NBRP : Genome information of microbial organism related human and environment.</title>
        <authorList>
            <person name="Hattori M."/>
            <person name="Oshima K."/>
            <person name="Inaba H."/>
            <person name="Suda W."/>
            <person name="Sakamoto M."/>
            <person name="Iino T."/>
            <person name="Kitahara M."/>
            <person name="Oshida Y."/>
            <person name="Iida T."/>
            <person name="Kudo T."/>
            <person name="Itoh T."/>
            <person name="Ahmed I."/>
            <person name="Ohkuma M."/>
        </authorList>
    </citation>
    <scope>NUCLEOTIDE SEQUENCE [LARGE SCALE GENOMIC DNA]</scope>
    <source>
        <strain evidence="1 2">JCM 21738</strain>
    </source>
</reference>
<dbReference type="Proteomes" id="UP000018949">
    <property type="component" value="Unassembled WGS sequence"/>
</dbReference>
<dbReference type="RefSeq" id="WP_023613722.1">
    <property type="nucleotide sequence ID" value="NZ_BAUW01000005.1"/>
</dbReference>
<organism evidence="1 2">
    <name type="scientific">Mesobacillus boroniphilus JCM 21738</name>
    <dbReference type="NCBI Taxonomy" id="1294265"/>
    <lineage>
        <taxon>Bacteria</taxon>
        <taxon>Bacillati</taxon>
        <taxon>Bacillota</taxon>
        <taxon>Bacilli</taxon>
        <taxon>Bacillales</taxon>
        <taxon>Bacillaceae</taxon>
        <taxon>Mesobacillus</taxon>
    </lineage>
</organism>
<proteinExistence type="predicted"/>
<dbReference type="EMBL" id="BAUW01000005">
    <property type="protein sequence ID" value="GAE44100.1"/>
    <property type="molecule type" value="Genomic_DNA"/>
</dbReference>
<sequence>MTKSNELSKIIEELRDNPPKIIGGYKKQGWATKVLDKISNDAITVEEDRTVTAMAIIKSKDNSFYPAFLHLDQQKGGQILGVYFIAEKEEQFDLFPFEVAREFLNKPEEDLLPLQYRTLEKIEGDQYQKNWPDFS</sequence>
<name>W4RI27_9BACI</name>
<comment type="caution">
    <text evidence="1">The sequence shown here is derived from an EMBL/GenBank/DDBJ whole genome shotgun (WGS) entry which is preliminary data.</text>
</comment>
<dbReference type="eggNOG" id="ENOG5032KRY">
    <property type="taxonomic scope" value="Bacteria"/>
</dbReference>
<evidence type="ECO:0000313" key="1">
    <source>
        <dbReference type="EMBL" id="GAE44100.1"/>
    </source>
</evidence>
<protein>
    <submittedName>
        <fullName evidence="1">Uncharacterized protein</fullName>
    </submittedName>
</protein>
<evidence type="ECO:0000313" key="2">
    <source>
        <dbReference type="Proteomes" id="UP000018949"/>
    </source>
</evidence>
<dbReference type="AlphaFoldDB" id="W4RI27"/>
<keyword evidence="2" id="KW-1185">Reference proteome</keyword>
<accession>W4RI27</accession>